<dbReference type="EMBL" id="BMAW01064976">
    <property type="protein sequence ID" value="GFT48155.1"/>
    <property type="molecule type" value="Genomic_DNA"/>
</dbReference>
<sequence>MTYHRYVNDVLLLVTLGFIQELPNVIYQQNNTKLSKIFIDQYALEGAWVFLGPPVSSELSPIAHVWNLIQRRVRSLPPTHSEDGFY</sequence>
<keyword evidence="2" id="KW-1185">Reference proteome</keyword>
<organism evidence="1 2">
    <name type="scientific">Nephila pilipes</name>
    <name type="common">Giant wood spider</name>
    <name type="synonym">Nephila maculata</name>
    <dbReference type="NCBI Taxonomy" id="299642"/>
    <lineage>
        <taxon>Eukaryota</taxon>
        <taxon>Metazoa</taxon>
        <taxon>Ecdysozoa</taxon>
        <taxon>Arthropoda</taxon>
        <taxon>Chelicerata</taxon>
        <taxon>Arachnida</taxon>
        <taxon>Araneae</taxon>
        <taxon>Araneomorphae</taxon>
        <taxon>Entelegynae</taxon>
        <taxon>Araneoidea</taxon>
        <taxon>Nephilidae</taxon>
        <taxon>Nephila</taxon>
    </lineage>
</organism>
<dbReference type="Gene3D" id="3.30.420.10">
    <property type="entry name" value="Ribonuclease H-like superfamily/Ribonuclease H"/>
    <property type="match status" value="1"/>
</dbReference>
<evidence type="ECO:0000313" key="2">
    <source>
        <dbReference type="Proteomes" id="UP000887013"/>
    </source>
</evidence>
<dbReference type="AlphaFoldDB" id="A0A8X6P5C7"/>
<comment type="caution">
    <text evidence="1">The sequence shown here is derived from an EMBL/GenBank/DDBJ whole genome shotgun (WGS) entry which is preliminary data.</text>
</comment>
<evidence type="ECO:0000313" key="1">
    <source>
        <dbReference type="EMBL" id="GFT48155.1"/>
    </source>
</evidence>
<gene>
    <name evidence="1" type="ORF">NPIL_597851</name>
</gene>
<proteinExistence type="predicted"/>
<dbReference type="OrthoDB" id="25402at2759"/>
<dbReference type="InterPro" id="IPR036397">
    <property type="entry name" value="RNaseH_sf"/>
</dbReference>
<dbReference type="Proteomes" id="UP000887013">
    <property type="component" value="Unassembled WGS sequence"/>
</dbReference>
<protein>
    <submittedName>
        <fullName evidence="1">Uncharacterized protein</fullName>
    </submittedName>
</protein>
<dbReference type="GO" id="GO:0003676">
    <property type="term" value="F:nucleic acid binding"/>
    <property type="evidence" value="ECO:0007669"/>
    <property type="project" value="InterPro"/>
</dbReference>
<name>A0A8X6P5C7_NEPPI</name>
<reference evidence="1" key="1">
    <citation type="submission" date="2020-08" db="EMBL/GenBank/DDBJ databases">
        <title>Multicomponent nature underlies the extraordinary mechanical properties of spider dragline silk.</title>
        <authorList>
            <person name="Kono N."/>
            <person name="Nakamura H."/>
            <person name="Mori M."/>
            <person name="Yoshida Y."/>
            <person name="Ohtoshi R."/>
            <person name="Malay A.D."/>
            <person name="Moran D.A.P."/>
            <person name="Tomita M."/>
            <person name="Numata K."/>
            <person name="Arakawa K."/>
        </authorList>
    </citation>
    <scope>NUCLEOTIDE SEQUENCE</scope>
</reference>
<accession>A0A8X6P5C7</accession>